<feature type="transmembrane region" description="Helical" evidence="11">
    <location>
        <begin position="429"/>
        <end position="451"/>
    </location>
</feature>
<feature type="non-terminal residue" evidence="13">
    <location>
        <position position="491"/>
    </location>
</feature>
<dbReference type="Pfam" id="PF00690">
    <property type="entry name" value="Cation_ATPase_N"/>
    <property type="match status" value="1"/>
</dbReference>
<name>A0AAD5BVF1_AMBAR</name>
<dbReference type="GO" id="GO:0016887">
    <property type="term" value="F:ATP hydrolysis activity"/>
    <property type="evidence" value="ECO:0007669"/>
    <property type="project" value="InterPro"/>
</dbReference>
<dbReference type="InterPro" id="IPR004014">
    <property type="entry name" value="ATPase_P-typ_cation-transptr_N"/>
</dbReference>
<evidence type="ECO:0000256" key="7">
    <source>
        <dbReference type="ARBA" id="ARBA00022840"/>
    </source>
</evidence>
<dbReference type="PRINTS" id="PR00120">
    <property type="entry name" value="HATPASE"/>
</dbReference>
<dbReference type="Gene3D" id="3.40.50.1000">
    <property type="entry name" value="HAD superfamily/HAD-like"/>
    <property type="match status" value="1"/>
</dbReference>
<comment type="subcellular location">
    <subcellularLocation>
        <location evidence="1">Membrane</location>
        <topology evidence="1">Multi-pass membrane protein</topology>
    </subcellularLocation>
</comment>
<evidence type="ECO:0000256" key="10">
    <source>
        <dbReference type="ARBA" id="ARBA00023136"/>
    </source>
</evidence>
<evidence type="ECO:0000313" key="13">
    <source>
        <dbReference type="EMBL" id="KAI7730367.1"/>
    </source>
</evidence>
<reference evidence="13" key="1">
    <citation type="submission" date="2022-06" db="EMBL/GenBank/DDBJ databases">
        <title>Uncovering the hologenomic basis of an extraordinary plant invasion.</title>
        <authorList>
            <person name="Bieker V.C."/>
            <person name="Martin M.D."/>
            <person name="Gilbert T."/>
            <person name="Hodgins K."/>
            <person name="Battlay P."/>
            <person name="Petersen B."/>
            <person name="Wilson J."/>
        </authorList>
    </citation>
    <scope>NUCLEOTIDE SEQUENCE</scope>
    <source>
        <strain evidence="13">AA19_3_7</strain>
        <tissue evidence="13">Leaf</tissue>
    </source>
</reference>
<evidence type="ECO:0000313" key="14">
    <source>
        <dbReference type="Proteomes" id="UP001206925"/>
    </source>
</evidence>
<dbReference type="SUPFAM" id="SSF81665">
    <property type="entry name" value="Calcium ATPase, transmembrane domain M"/>
    <property type="match status" value="2"/>
</dbReference>
<dbReference type="GO" id="GO:0016020">
    <property type="term" value="C:membrane"/>
    <property type="evidence" value="ECO:0007669"/>
    <property type="project" value="UniProtKB-SubCell"/>
</dbReference>
<dbReference type="InterPro" id="IPR059000">
    <property type="entry name" value="ATPase_P-type_domA"/>
</dbReference>
<keyword evidence="8" id="KW-0460">Magnesium</keyword>
<keyword evidence="14" id="KW-1185">Reference proteome</keyword>
<keyword evidence="9 11" id="KW-1133">Transmembrane helix</keyword>
<keyword evidence="6" id="KW-0547">Nucleotide-binding</keyword>
<keyword evidence="10 11" id="KW-0472">Membrane</keyword>
<dbReference type="Proteomes" id="UP001206925">
    <property type="component" value="Unassembled WGS sequence"/>
</dbReference>
<accession>A0AAD5BVF1</accession>
<feature type="transmembrane region" description="Helical" evidence="11">
    <location>
        <begin position="362"/>
        <end position="386"/>
    </location>
</feature>
<evidence type="ECO:0000259" key="12">
    <source>
        <dbReference type="SMART" id="SM00831"/>
    </source>
</evidence>
<dbReference type="Gene3D" id="3.40.1110.10">
    <property type="entry name" value="Calcium-transporting ATPase, cytoplasmic domain N"/>
    <property type="match status" value="1"/>
</dbReference>
<keyword evidence="4 11" id="KW-0812">Transmembrane</keyword>
<evidence type="ECO:0000256" key="2">
    <source>
        <dbReference type="ARBA" id="ARBA00008804"/>
    </source>
</evidence>
<feature type="domain" description="Cation-transporting P-type ATPase N-terminal" evidence="12">
    <location>
        <begin position="17"/>
        <end position="89"/>
    </location>
</feature>
<keyword evidence="5" id="KW-0479">Metal-binding</keyword>
<dbReference type="SUPFAM" id="SSF81660">
    <property type="entry name" value="Metal cation-transporting ATPase, ATP-binding domain N"/>
    <property type="match status" value="1"/>
</dbReference>
<evidence type="ECO:0000256" key="3">
    <source>
        <dbReference type="ARBA" id="ARBA00022553"/>
    </source>
</evidence>
<dbReference type="InterPro" id="IPR023214">
    <property type="entry name" value="HAD_sf"/>
</dbReference>
<evidence type="ECO:0000256" key="11">
    <source>
        <dbReference type="SAM" id="Phobius"/>
    </source>
</evidence>
<feature type="transmembrane region" description="Helical" evidence="11">
    <location>
        <begin position="392"/>
        <end position="409"/>
    </location>
</feature>
<dbReference type="Gene3D" id="2.70.150.10">
    <property type="entry name" value="Calcium-transporting ATPase, cytoplasmic transduction domain A"/>
    <property type="match status" value="1"/>
</dbReference>
<evidence type="ECO:0000256" key="1">
    <source>
        <dbReference type="ARBA" id="ARBA00004141"/>
    </source>
</evidence>
<comment type="similarity">
    <text evidence="2">Belongs to the cation transport ATPase (P-type) (TC 3.A.3) family. Type IIIA subfamily.</text>
</comment>
<keyword evidence="3" id="KW-0597">Phosphoprotein</keyword>
<proteinExistence type="inferred from homology"/>
<evidence type="ECO:0000256" key="4">
    <source>
        <dbReference type="ARBA" id="ARBA00022692"/>
    </source>
</evidence>
<dbReference type="InterPro" id="IPR036412">
    <property type="entry name" value="HAD-like_sf"/>
</dbReference>
<dbReference type="InterPro" id="IPR023299">
    <property type="entry name" value="ATPase_P-typ_cyto_dom_N"/>
</dbReference>
<dbReference type="SUPFAM" id="SSF56784">
    <property type="entry name" value="HAD-like"/>
    <property type="match status" value="1"/>
</dbReference>
<dbReference type="PANTHER" id="PTHR42861">
    <property type="entry name" value="CALCIUM-TRANSPORTING ATPASE"/>
    <property type="match status" value="1"/>
</dbReference>
<gene>
    <name evidence="13" type="ORF">M8C21_031149</name>
</gene>
<protein>
    <recommendedName>
        <fullName evidence="12">Cation-transporting P-type ATPase N-terminal domain-containing protein</fullName>
    </recommendedName>
</protein>
<dbReference type="FunFam" id="3.40.1110.10:FF:000191">
    <property type="entry name" value="Membrane H(+)-ATPase1"/>
    <property type="match status" value="1"/>
</dbReference>
<evidence type="ECO:0000256" key="9">
    <source>
        <dbReference type="ARBA" id="ARBA00022989"/>
    </source>
</evidence>
<dbReference type="InterPro" id="IPR008250">
    <property type="entry name" value="ATPase_P-typ_transduc_dom_A_sf"/>
</dbReference>
<dbReference type="InterPro" id="IPR023298">
    <property type="entry name" value="ATPase_P-typ_TM_dom_sf"/>
</dbReference>
<dbReference type="EMBL" id="JAMZMK010010789">
    <property type="protein sequence ID" value="KAI7730367.1"/>
    <property type="molecule type" value="Genomic_DNA"/>
</dbReference>
<comment type="caution">
    <text evidence="13">The sequence shown here is derived from an EMBL/GenBank/DDBJ whole genome shotgun (WGS) entry which is preliminary data.</text>
</comment>
<dbReference type="GO" id="GO:0005524">
    <property type="term" value="F:ATP binding"/>
    <property type="evidence" value="ECO:0007669"/>
    <property type="project" value="UniProtKB-KW"/>
</dbReference>
<sequence>MGETDDIMEAVKKEAVDLETIPLEEVFENLRCTKEGLASKDAEKRLEIFGHNKLEEKEESKILKFLGFMWNPLSWVMEVAAIMAIALANGGGKPPDWQDFVGIITLLVINSTISFIEENNAGNAAAALMAHLAPKAKSALTGESLPVTKLPGDGVYSGSTCKQGEIEAVVIATGVHTFFGKAAHLVDSTNQVGHFQKILNLAHNKSEIERRVHLVIDKFAERGLRSLAVAYQEVPAGKKESPGGPWEFIGLMPLFDPPRHDSAETIRRALNLGVSVKMITGDQLAIGKETGRRLGMGTNMYPSSALLGQDKDESIVALPIDELIEKADGFAGVFPVLSSDQPLQFCKPVLPRLLKLKVRVMLLYQIYAVSITIRIVLGFMLLALIWKFDFPPFMVLIIAILNDGTIMTISKDRVKPSPQPDSWKLAEIFATGIILGSYLAMMTVIFFWAAYDTDFFPVAFTRKRNFGKEDRELKWAQAQRTLHGLDPPEVH</sequence>
<dbReference type="Gene3D" id="1.20.1110.10">
    <property type="entry name" value="Calcium-transporting ATPase, transmembrane domain"/>
    <property type="match status" value="3"/>
</dbReference>
<dbReference type="GO" id="GO:0046872">
    <property type="term" value="F:metal ion binding"/>
    <property type="evidence" value="ECO:0007669"/>
    <property type="project" value="UniProtKB-KW"/>
</dbReference>
<dbReference type="SMART" id="SM00831">
    <property type="entry name" value="Cation_ATPase_N"/>
    <property type="match status" value="1"/>
</dbReference>
<evidence type="ECO:0000256" key="6">
    <source>
        <dbReference type="ARBA" id="ARBA00022741"/>
    </source>
</evidence>
<dbReference type="AlphaFoldDB" id="A0AAD5BVF1"/>
<evidence type="ECO:0000256" key="8">
    <source>
        <dbReference type="ARBA" id="ARBA00022842"/>
    </source>
</evidence>
<keyword evidence="7" id="KW-0067">ATP-binding</keyword>
<dbReference type="SUPFAM" id="SSF81653">
    <property type="entry name" value="Calcium ATPase, transduction domain A"/>
    <property type="match status" value="1"/>
</dbReference>
<dbReference type="FunFam" id="3.40.50.1000:FF:000211">
    <property type="entry name" value="Plasma membrane ATPase"/>
    <property type="match status" value="1"/>
</dbReference>
<evidence type="ECO:0000256" key="5">
    <source>
        <dbReference type="ARBA" id="ARBA00022723"/>
    </source>
</evidence>
<dbReference type="InterPro" id="IPR001757">
    <property type="entry name" value="P_typ_ATPase"/>
</dbReference>
<dbReference type="Pfam" id="PF00122">
    <property type="entry name" value="E1-E2_ATPase"/>
    <property type="match status" value="1"/>
</dbReference>
<organism evidence="13 14">
    <name type="scientific">Ambrosia artemisiifolia</name>
    <name type="common">Common ragweed</name>
    <dbReference type="NCBI Taxonomy" id="4212"/>
    <lineage>
        <taxon>Eukaryota</taxon>
        <taxon>Viridiplantae</taxon>
        <taxon>Streptophyta</taxon>
        <taxon>Embryophyta</taxon>
        <taxon>Tracheophyta</taxon>
        <taxon>Spermatophyta</taxon>
        <taxon>Magnoliopsida</taxon>
        <taxon>eudicotyledons</taxon>
        <taxon>Gunneridae</taxon>
        <taxon>Pentapetalae</taxon>
        <taxon>asterids</taxon>
        <taxon>campanulids</taxon>
        <taxon>Asterales</taxon>
        <taxon>Asteraceae</taxon>
        <taxon>Asteroideae</taxon>
        <taxon>Heliantheae alliance</taxon>
        <taxon>Heliantheae</taxon>
        <taxon>Ambrosia</taxon>
    </lineage>
</organism>